<dbReference type="InterPro" id="IPR021958">
    <property type="entry name" value="DUF3575"/>
</dbReference>
<protein>
    <submittedName>
        <fullName evidence="2">DUF3575 domain-containing protein</fullName>
    </submittedName>
</protein>
<dbReference type="KEGG" id="ddb:E7747_08440"/>
<evidence type="ECO:0000256" key="1">
    <source>
        <dbReference type="SAM" id="SignalP"/>
    </source>
</evidence>
<dbReference type="Proteomes" id="UP000297149">
    <property type="component" value="Chromosome"/>
</dbReference>
<dbReference type="SUPFAM" id="SSF103515">
    <property type="entry name" value="Autotransporter"/>
    <property type="match status" value="1"/>
</dbReference>
<dbReference type="Gene3D" id="2.40.128.130">
    <property type="entry name" value="Autotransporter beta-domain"/>
    <property type="match status" value="1"/>
</dbReference>
<dbReference type="EMBL" id="CP039396">
    <property type="protein sequence ID" value="QCD42305.1"/>
    <property type="molecule type" value="Genomic_DNA"/>
</dbReference>
<feature type="signal peptide" evidence="1">
    <location>
        <begin position="1"/>
        <end position="21"/>
    </location>
</feature>
<dbReference type="InterPro" id="IPR036709">
    <property type="entry name" value="Autotransporte_beta_dom_sf"/>
</dbReference>
<accession>A0A4P7W4H0</accession>
<keyword evidence="3" id="KW-1185">Reference proteome</keyword>
<name>A0A4P7W4H0_9BACT</name>
<sequence>MKIKFLTAALLGAFCCIHTSAQDIAVKTNLLYDATLTINVGAEMQVAPKWSVDLSGNYNPWTLSGGKKWKHWMIQPEARYWFCQPLGGHFVGLHLLGGEYNIGHLGHGFKFLNNDAHALSDHRYQGWFAGAGIAYGYSWLLGKHWNLEAEIGIGWAYTRYDTFECKGCGRKVRANKAHNYVGPTKAALNLVYVF</sequence>
<evidence type="ECO:0000313" key="3">
    <source>
        <dbReference type="Proteomes" id="UP000297149"/>
    </source>
</evidence>
<dbReference type="AlphaFoldDB" id="A0A4P7W4H0"/>
<dbReference type="Pfam" id="PF12099">
    <property type="entry name" value="DUF3575"/>
    <property type="match status" value="1"/>
</dbReference>
<dbReference type="RefSeq" id="WP_123615196.1">
    <property type="nucleotide sequence ID" value="NZ_CAXHQF010000029.1"/>
</dbReference>
<keyword evidence="1" id="KW-0732">Signal</keyword>
<reference evidence="3" key="1">
    <citation type="submission" date="2019-02" db="EMBL/GenBank/DDBJ databases">
        <title>Isolation and identification of novel species under the genus Muribaculum.</title>
        <authorList>
            <person name="Miyake S."/>
            <person name="Ding Y."/>
            <person name="Low A."/>
            <person name="Soh M."/>
            <person name="Seedorf H."/>
        </authorList>
    </citation>
    <scope>NUCLEOTIDE SEQUENCE [LARGE SCALE GENOMIC DNA]</scope>
    <source>
        <strain evidence="3">H5</strain>
    </source>
</reference>
<gene>
    <name evidence="2" type="ORF">E7747_08440</name>
</gene>
<proteinExistence type="predicted"/>
<feature type="chain" id="PRO_5020688256" evidence="1">
    <location>
        <begin position="22"/>
        <end position="194"/>
    </location>
</feature>
<organism evidence="2 3">
    <name type="scientific">Duncaniella dubosii</name>
    <dbReference type="NCBI Taxonomy" id="2518971"/>
    <lineage>
        <taxon>Bacteria</taxon>
        <taxon>Pseudomonadati</taxon>
        <taxon>Bacteroidota</taxon>
        <taxon>Bacteroidia</taxon>
        <taxon>Bacteroidales</taxon>
        <taxon>Muribaculaceae</taxon>
        <taxon>Duncaniella</taxon>
    </lineage>
</organism>
<evidence type="ECO:0000313" key="2">
    <source>
        <dbReference type="EMBL" id="QCD42305.1"/>
    </source>
</evidence>